<protein>
    <submittedName>
        <fullName evidence="3">Nickel-dependent lactate racemase</fullName>
    </submittedName>
</protein>
<evidence type="ECO:0000259" key="2">
    <source>
        <dbReference type="Pfam" id="PF21113"/>
    </source>
</evidence>
<proteinExistence type="predicted"/>
<dbReference type="GO" id="GO:0050043">
    <property type="term" value="F:lactate racemase activity"/>
    <property type="evidence" value="ECO:0007669"/>
    <property type="project" value="InterPro"/>
</dbReference>
<dbReference type="InterPro" id="IPR048068">
    <property type="entry name" value="LarA-like"/>
</dbReference>
<dbReference type="AlphaFoldDB" id="A0A7V4E489"/>
<sequence length="407" mass="46336">MNYTITYGNKKEVIKIPDSINFNILTPIKPPLVDLNLAIQKLKTETKDFLSSGKSFLIIVNDYTRPTPTSQILEILSDNFLNKEIYFLVALGSHRKPDEKENLQIFGNFYEKYKDRIFYHDCRNKNELVYLGKTSFNTPIYLNKLIEKVDKIITINSVEPHYFAGYTGGRKTFLPGIAGYESISANHLLSLKREATLLAITNNPVANDMEEVAKAVRKPIFSIQVIVDQKKNIYNLTFGNLITSFKEGIKWAEKVFCIPIKEKYDIVIALIKEPYNINFYQAQKGLENAKMALKEGGKIILVSSCEKGIGEEEFISIMKDANSPQEVIENVKRNFVLGYHKSAKLAELLTWAEVYTVVGIPDEIVEAIFMKPFTSIQDALDYTFKKDTVRNILLLPDASLMLPMLAE</sequence>
<gene>
    <name evidence="3" type="primary">larA</name>
    <name evidence="3" type="ORF">ENU74_03065</name>
</gene>
<comment type="caution">
    <text evidence="3">The sequence shown here is derived from an EMBL/GenBank/DDBJ whole genome shotgun (WGS) entry which is preliminary data.</text>
</comment>
<dbReference type="NCBIfam" id="NF033504">
    <property type="entry name" value="Ni_dep_LarA"/>
    <property type="match status" value="1"/>
</dbReference>
<dbReference type="InterPro" id="IPR047926">
    <property type="entry name" value="Ni_dep_LarA"/>
</dbReference>
<dbReference type="Gene3D" id="3.90.226.30">
    <property type="match status" value="1"/>
</dbReference>
<organism evidence="3">
    <name type="scientific">candidate division WOR-3 bacterium</name>
    <dbReference type="NCBI Taxonomy" id="2052148"/>
    <lineage>
        <taxon>Bacteria</taxon>
        <taxon>Bacteria division WOR-3</taxon>
    </lineage>
</organism>
<feature type="domain" description="LarA-like N-terminal" evidence="1">
    <location>
        <begin position="7"/>
        <end position="193"/>
    </location>
</feature>
<dbReference type="PANTHER" id="PTHR33171:SF17">
    <property type="entry name" value="LARA-LIKE N-TERMINAL DOMAIN-CONTAINING PROTEIN"/>
    <property type="match status" value="1"/>
</dbReference>
<dbReference type="Gene3D" id="3.40.50.11440">
    <property type="match status" value="1"/>
</dbReference>
<reference evidence="3" key="1">
    <citation type="journal article" date="2020" name="mSystems">
        <title>Genome- and Community-Level Interaction Insights into Carbon Utilization and Element Cycling Functions of Hydrothermarchaeota in Hydrothermal Sediment.</title>
        <authorList>
            <person name="Zhou Z."/>
            <person name="Liu Y."/>
            <person name="Xu W."/>
            <person name="Pan J."/>
            <person name="Luo Z.H."/>
            <person name="Li M."/>
        </authorList>
    </citation>
    <scope>NUCLEOTIDE SEQUENCE [LARGE SCALE GENOMIC DNA]</scope>
    <source>
        <strain evidence="3">SpSt-697</strain>
    </source>
</reference>
<dbReference type="Pfam" id="PF09861">
    <property type="entry name" value="Lar_N"/>
    <property type="match status" value="1"/>
</dbReference>
<feature type="domain" description="Lactate racemase C-terminal" evidence="2">
    <location>
        <begin position="265"/>
        <end position="386"/>
    </location>
</feature>
<dbReference type="InterPro" id="IPR018657">
    <property type="entry name" value="LarA-like_N"/>
</dbReference>
<dbReference type="PANTHER" id="PTHR33171">
    <property type="entry name" value="LAR_N DOMAIN-CONTAINING PROTEIN"/>
    <property type="match status" value="1"/>
</dbReference>
<name>A0A7V4E489_UNCW3</name>
<evidence type="ECO:0000313" key="3">
    <source>
        <dbReference type="EMBL" id="HGK63558.1"/>
    </source>
</evidence>
<dbReference type="InterPro" id="IPR048520">
    <property type="entry name" value="LarA_C"/>
</dbReference>
<dbReference type="InterPro" id="IPR043166">
    <property type="entry name" value="LarA-like_C"/>
</dbReference>
<dbReference type="Pfam" id="PF21113">
    <property type="entry name" value="LarA_C"/>
    <property type="match status" value="1"/>
</dbReference>
<dbReference type="EMBL" id="DTDR01000082">
    <property type="protein sequence ID" value="HGK63558.1"/>
    <property type="molecule type" value="Genomic_DNA"/>
</dbReference>
<evidence type="ECO:0000259" key="1">
    <source>
        <dbReference type="Pfam" id="PF09861"/>
    </source>
</evidence>
<accession>A0A7V4E489</accession>